<evidence type="ECO:0000313" key="2">
    <source>
        <dbReference type="Proteomes" id="UP000448199"/>
    </source>
</evidence>
<comment type="caution">
    <text evidence="1">The sequence shown here is derived from an EMBL/GenBank/DDBJ whole genome shotgun (WGS) entry which is preliminary data.</text>
</comment>
<dbReference type="EMBL" id="WTYC01000012">
    <property type="protein sequence ID" value="MXO49439.1"/>
    <property type="molecule type" value="Genomic_DNA"/>
</dbReference>
<proteinExistence type="predicted"/>
<evidence type="ECO:0000313" key="1">
    <source>
        <dbReference type="EMBL" id="MXO49439.1"/>
    </source>
</evidence>
<accession>A0A844XVQ7</accession>
<dbReference type="RefSeq" id="WP_160728965.1">
    <property type="nucleotide sequence ID" value="NZ_WTYC01000012.1"/>
</dbReference>
<gene>
    <name evidence="1" type="ORF">GRI69_14380</name>
</gene>
<dbReference type="Proteomes" id="UP000448199">
    <property type="component" value="Unassembled WGS sequence"/>
</dbReference>
<name>A0A844XVQ7_9SPHN</name>
<reference evidence="1 2" key="1">
    <citation type="submission" date="2019-12" db="EMBL/GenBank/DDBJ databases">
        <title>Genomic-based taxomic classification of the family Erythrobacteraceae.</title>
        <authorList>
            <person name="Xu L."/>
        </authorList>
    </citation>
    <scope>NUCLEOTIDE SEQUENCE [LARGE SCALE GENOMIC DNA]</scope>
    <source>
        <strain evidence="1 2">DSM 17792</strain>
    </source>
</reference>
<dbReference type="AlphaFoldDB" id="A0A844XVQ7"/>
<protein>
    <submittedName>
        <fullName evidence="1">PD-(D/E)XK motif protein</fullName>
    </submittedName>
</protein>
<dbReference type="OrthoDB" id="7375322at2"/>
<organism evidence="1 2">
    <name type="scientific">Qipengyuania vulgaris</name>
    <dbReference type="NCBI Taxonomy" id="291985"/>
    <lineage>
        <taxon>Bacteria</taxon>
        <taxon>Pseudomonadati</taxon>
        <taxon>Pseudomonadota</taxon>
        <taxon>Alphaproteobacteria</taxon>
        <taxon>Sphingomonadales</taxon>
        <taxon>Erythrobacteraceae</taxon>
        <taxon>Qipengyuania</taxon>
    </lineage>
</organism>
<dbReference type="InterPro" id="IPR025534">
    <property type="entry name" value="DUF4420"/>
</dbReference>
<dbReference type="Pfam" id="PF14390">
    <property type="entry name" value="DUF4420"/>
    <property type="match status" value="1"/>
</dbReference>
<keyword evidence="2" id="KW-1185">Reference proteome</keyword>
<sequence>MRPEDLFEIWDNLALATSGIVGLDRRLLDVEAPVGIYACVFWPGGQPGLLIEGDGTVRPTGGRLPKCRGVKLVHETFRTDPARTSVRILLEEPRLRDIFAILAIDLLDVARDQSTSEFALRRCIDRISMWQGLFERLPPDGLSDEAQRGLFGELWVLETFMLEVLDPSEAVEAWRGPDPGNQDFVRLGVAIEVKTTLAKRHSRLAIANEKQLDEVPHSILYLANVRLDESAAAGRNLNELVGNCRQKVASDLYAARLLDDCLLKAGYLDVHANLYQERCWQVSGCRFFHVRDHFPRLTEANLPPGVGDIKYSVIADDLSQYECQRGDVTKSLEETTNGD</sequence>